<dbReference type="SUPFAM" id="SSF51556">
    <property type="entry name" value="Metallo-dependent hydrolases"/>
    <property type="match status" value="1"/>
</dbReference>
<reference evidence="1 2" key="1">
    <citation type="submission" date="2020-08" db="EMBL/GenBank/DDBJ databases">
        <title>Genome public.</title>
        <authorList>
            <person name="Liu C."/>
            <person name="Sun Q."/>
        </authorList>
    </citation>
    <scope>NUCLEOTIDE SEQUENCE [LARGE SCALE GENOMIC DNA]</scope>
    <source>
        <strain evidence="1 2">New-7</strain>
    </source>
</reference>
<sequence length="209" mass="22938">MYPLIDIHTHRKEPDAAALRSIRLGTDAVPSDGSLFSAGIHPWDSEKADPQGLRQLETLPCAAIGEIGLDYAVSVDRTAQREWLVRQLEIARRRGLPVILHCVKAYNEMLPTLRPFDIPAVFHGFAGSKQLAGQVLKAGYYLSFGETAFRSSKTADALRNTPSDRLFLETDESAAGIGSIYERAAAIRGVSVAELAAEIRKNYRKIFAA</sequence>
<dbReference type="PANTHER" id="PTHR46124">
    <property type="entry name" value="D-AMINOACYL-TRNA DEACYLASE"/>
    <property type="match status" value="1"/>
</dbReference>
<gene>
    <name evidence="1" type="ORF">H8S08_00400</name>
</gene>
<keyword evidence="2" id="KW-1185">Reference proteome</keyword>
<dbReference type="EMBL" id="JACOOK010000001">
    <property type="protein sequence ID" value="MBC5615479.1"/>
    <property type="molecule type" value="Genomic_DNA"/>
</dbReference>
<evidence type="ECO:0000313" key="1">
    <source>
        <dbReference type="EMBL" id="MBC5615479.1"/>
    </source>
</evidence>
<keyword evidence="1" id="KW-0378">Hydrolase</keyword>
<dbReference type="RefSeq" id="WP_172970762.1">
    <property type="nucleotide sequence ID" value="NZ_JACOOK010000001.1"/>
</dbReference>
<dbReference type="Proteomes" id="UP000636891">
    <property type="component" value="Unassembled WGS sequence"/>
</dbReference>
<comment type="caution">
    <text evidence="1">The sequence shown here is derived from an EMBL/GenBank/DDBJ whole genome shotgun (WGS) entry which is preliminary data.</text>
</comment>
<dbReference type="GO" id="GO:0016787">
    <property type="term" value="F:hydrolase activity"/>
    <property type="evidence" value="ECO:0007669"/>
    <property type="project" value="UniProtKB-KW"/>
</dbReference>
<protein>
    <submittedName>
        <fullName evidence="1">TatD family hydrolase</fullName>
    </submittedName>
</protein>
<dbReference type="Pfam" id="PF01026">
    <property type="entry name" value="TatD_DNase"/>
    <property type="match status" value="1"/>
</dbReference>
<dbReference type="InterPro" id="IPR001130">
    <property type="entry name" value="TatD-like"/>
</dbReference>
<evidence type="ECO:0000313" key="2">
    <source>
        <dbReference type="Proteomes" id="UP000636891"/>
    </source>
</evidence>
<proteinExistence type="predicted"/>
<dbReference type="PIRSF" id="PIRSF005902">
    <property type="entry name" value="DNase_TatD"/>
    <property type="match status" value="1"/>
</dbReference>
<accession>A0ABR7CIK8</accession>
<name>A0ABR7CIK8_9BACT</name>
<dbReference type="PANTHER" id="PTHR46124:SF3">
    <property type="entry name" value="HYDROLASE"/>
    <property type="match status" value="1"/>
</dbReference>
<dbReference type="Gene3D" id="3.20.20.140">
    <property type="entry name" value="Metal-dependent hydrolases"/>
    <property type="match status" value="1"/>
</dbReference>
<organism evidence="1 2">
    <name type="scientific">Alistipes hominis</name>
    <dbReference type="NCBI Taxonomy" id="2763015"/>
    <lineage>
        <taxon>Bacteria</taxon>
        <taxon>Pseudomonadati</taxon>
        <taxon>Bacteroidota</taxon>
        <taxon>Bacteroidia</taxon>
        <taxon>Bacteroidales</taxon>
        <taxon>Rikenellaceae</taxon>
        <taxon>Alistipes</taxon>
    </lineage>
</organism>
<dbReference type="InterPro" id="IPR032466">
    <property type="entry name" value="Metal_Hydrolase"/>
</dbReference>